<keyword evidence="2" id="KW-1185">Reference proteome</keyword>
<accession>A0A8J4Q471</accession>
<organism evidence="1 2">
    <name type="scientific">Castanea mollissima</name>
    <name type="common">Chinese chestnut</name>
    <dbReference type="NCBI Taxonomy" id="60419"/>
    <lineage>
        <taxon>Eukaryota</taxon>
        <taxon>Viridiplantae</taxon>
        <taxon>Streptophyta</taxon>
        <taxon>Embryophyta</taxon>
        <taxon>Tracheophyta</taxon>
        <taxon>Spermatophyta</taxon>
        <taxon>Magnoliopsida</taxon>
        <taxon>eudicotyledons</taxon>
        <taxon>Gunneridae</taxon>
        <taxon>Pentapetalae</taxon>
        <taxon>rosids</taxon>
        <taxon>fabids</taxon>
        <taxon>Fagales</taxon>
        <taxon>Fagaceae</taxon>
        <taxon>Castanea</taxon>
    </lineage>
</organism>
<evidence type="ECO:0000313" key="2">
    <source>
        <dbReference type="Proteomes" id="UP000737018"/>
    </source>
</evidence>
<evidence type="ECO:0000313" key="1">
    <source>
        <dbReference type="EMBL" id="KAF3942917.1"/>
    </source>
</evidence>
<proteinExistence type="predicted"/>
<protein>
    <submittedName>
        <fullName evidence="1">Uncharacterized protein</fullName>
    </submittedName>
</protein>
<feature type="non-terminal residue" evidence="1">
    <location>
        <position position="1"/>
    </location>
</feature>
<name>A0A8J4Q471_9ROSI</name>
<comment type="caution">
    <text evidence="1">The sequence shown here is derived from an EMBL/GenBank/DDBJ whole genome shotgun (WGS) entry which is preliminary data.</text>
</comment>
<reference evidence="1" key="1">
    <citation type="submission" date="2020-03" db="EMBL/GenBank/DDBJ databases">
        <title>Castanea mollissima Vanexum genome sequencing.</title>
        <authorList>
            <person name="Staton M."/>
        </authorList>
    </citation>
    <scope>NUCLEOTIDE SEQUENCE</scope>
    <source>
        <tissue evidence="1">Leaf</tissue>
    </source>
</reference>
<dbReference type="OrthoDB" id="1889617at2759"/>
<dbReference type="AlphaFoldDB" id="A0A8J4Q471"/>
<gene>
    <name evidence="1" type="ORF">CMV_030474</name>
</gene>
<dbReference type="EMBL" id="JRKL02013250">
    <property type="protein sequence ID" value="KAF3942917.1"/>
    <property type="molecule type" value="Genomic_DNA"/>
</dbReference>
<sequence length="39" mass="4233">MSSLSANEDCLGWAARDASGVLSPYSFNRRVVRSDDVSI</sequence>
<dbReference type="Proteomes" id="UP000737018">
    <property type="component" value="Unassembled WGS sequence"/>
</dbReference>